<evidence type="ECO:0000313" key="1">
    <source>
        <dbReference type="EMBL" id="VDY69762.1"/>
    </source>
</evidence>
<dbReference type="GO" id="GO:0003677">
    <property type="term" value="F:DNA binding"/>
    <property type="evidence" value="ECO:0007669"/>
    <property type="project" value="UniProtKB-KW"/>
</dbReference>
<proteinExistence type="predicted"/>
<reference evidence="1 2" key="1">
    <citation type="submission" date="2018-12" db="EMBL/GenBank/DDBJ databases">
        <authorList>
            <consortium name="Pathogen Informatics"/>
        </authorList>
    </citation>
    <scope>NUCLEOTIDE SEQUENCE [LARGE SCALE GENOMIC DNA]</scope>
    <source>
        <strain evidence="2">NCTC 10904</strain>
    </source>
</reference>
<dbReference type="AlphaFoldDB" id="A0AAJ5NLS2"/>
<dbReference type="Gene3D" id="3.60.160.10">
    <property type="entry name" value="Mitochondrial biogenesis AIM24"/>
    <property type="match status" value="1"/>
</dbReference>
<protein>
    <submittedName>
        <fullName evidence="1">HTH DNA-binding protein</fullName>
    </submittedName>
</protein>
<keyword evidence="1" id="KW-0238">DNA-binding</keyword>
<sequence length="138" mass="14991">MRFSMDSNMQFPLVELSLNQGETVFIQRGSMVYHTPNVTLNTQLNASGSGLGRFVKAVGRSMVSGESTFITQAVAQSDNGYLALAPDAPGQVIPLQLGEKQYRLNDGAFWLLMVRLTIPWSVSLLARLSLAVKAVSSL</sequence>
<dbReference type="Proteomes" id="UP000266918">
    <property type="component" value="Chromosome"/>
</dbReference>
<organism evidence="1 2">
    <name type="scientific">Streptococcus sanguinis</name>
    <dbReference type="NCBI Taxonomy" id="1305"/>
    <lineage>
        <taxon>Bacteria</taxon>
        <taxon>Bacillati</taxon>
        <taxon>Bacillota</taxon>
        <taxon>Bacilli</taxon>
        <taxon>Lactobacillales</taxon>
        <taxon>Streptococcaceae</taxon>
        <taxon>Streptococcus</taxon>
    </lineage>
</organism>
<dbReference type="InterPro" id="IPR016031">
    <property type="entry name" value="Trp_RNA-bd_attenuator-like_dom"/>
</dbReference>
<dbReference type="InterPro" id="IPR002838">
    <property type="entry name" value="AIM24"/>
</dbReference>
<accession>A0AAJ5NLS2</accession>
<name>A0AAJ5NLS2_STRSA</name>
<dbReference type="EMBL" id="LR134002">
    <property type="protein sequence ID" value="VDY69762.1"/>
    <property type="molecule type" value="Genomic_DNA"/>
</dbReference>
<dbReference type="InterPro" id="IPR036983">
    <property type="entry name" value="AIM24_sf"/>
</dbReference>
<gene>
    <name evidence="1" type="ORF">NCTC10904_00218</name>
</gene>
<dbReference type="SUPFAM" id="SSF51219">
    <property type="entry name" value="TRAP-like"/>
    <property type="match status" value="1"/>
</dbReference>
<dbReference type="Pfam" id="PF01987">
    <property type="entry name" value="AIM24"/>
    <property type="match status" value="1"/>
</dbReference>
<evidence type="ECO:0000313" key="2">
    <source>
        <dbReference type="Proteomes" id="UP000266918"/>
    </source>
</evidence>